<comment type="caution">
    <text evidence="2">The sequence shown here is derived from an EMBL/GenBank/DDBJ whole genome shotgun (WGS) entry which is preliminary data.</text>
</comment>
<sequence length="59" mass="6535">MLLIIAIYAATIPLGGGLLMLFAYGVWGLTAVWFNLLVIRAVLRMISAATGKEEHWIFK</sequence>
<keyword evidence="1" id="KW-0812">Transmembrane</keyword>
<name>A0A3R9PJ54_9CREN</name>
<reference evidence="2 3" key="1">
    <citation type="submission" date="2018-10" db="EMBL/GenBank/DDBJ databases">
        <title>Co-occurring genomic capacity for anaerobic methane metabolism and dissimilatory sulfite reduction discovered in the Korarchaeota.</title>
        <authorList>
            <person name="Mckay L.J."/>
            <person name="Dlakic M."/>
            <person name="Fields M.W."/>
            <person name="Delmont T.O."/>
            <person name="Eren A.M."/>
            <person name="Jay Z.J."/>
            <person name="Klingelsmith K.B."/>
            <person name="Rusch D.B."/>
            <person name="Inskeep W.P."/>
        </authorList>
    </citation>
    <scope>NUCLEOTIDE SEQUENCE [LARGE SCALE GENOMIC DNA]</scope>
    <source>
        <strain evidence="2 3">MDKW</strain>
    </source>
</reference>
<protein>
    <submittedName>
        <fullName evidence="2">Uncharacterized protein</fullName>
    </submittedName>
</protein>
<evidence type="ECO:0000256" key="1">
    <source>
        <dbReference type="SAM" id="Phobius"/>
    </source>
</evidence>
<dbReference type="AlphaFoldDB" id="A0A3R9PJ54"/>
<keyword evidence="1" id="KW-1133">Transmembrane helix</keyword>
<organism evidence="2 3">
    <name type="scientific">Candidatus Methanodesulfokora washburnensis</name>
    <dbReference type="NCBI Taxonomy" id="2478471"/>
    <lineage>
        <taxon>Archaea</taxon>
        <taxon>Thermoproteota</taxon>
        <taxon>Candidatus Korarchaeia</taxon>
        <taxon>Candidatus Korarchaeia incertae sedis</taxon>
        <taxon>Candidatus Methanodesulfokora</taxon>
    </lineage>
</organism>
<evidence type="ECO:0000313" key="2">
    <source>
        <dbReference type="EMBL" id="RSN75590.1"/>
    </source>
</evidence>
<dbReference type="EMBL" id="RCOS01000072">
    <property type="protein sequence ID" value="RSN75590.1"/>
    <property type="molecule type" value="Genomic_DNA"/>
</dbReference>
<evidence type="ECO:0000313" key="3">
    <source>
        <dbReference type="Proteomes" id="UP000277582"/>
    </source>
</evidence>
<accession>A0A3R9PJ54</accession>
<keyword evidence="1" id="KW-0472">Membrane</keyword>
<feature type="transmembrane region" description="Helical" evidence="1">
    <location>
        <begin position="21"/>
        <end position="43"/>
    </location>
</feature>
<keyword evidence="3" id="KW-1185">Reference proteome</keyword>
<gene>
    <name evidence="2" type="ORF">D6D85_05950</name>
</gene>
<proteinExistence type="predicted"/>
<dbReference type="Proteomes" id="UP000277582">
    <property type="component" value="Unassembled WGS sequence"/>
</dbReference>